<feature type="transmembrane region" description="Helical" evidence="2">
    <location>
        <begin position="374"/>
        <end position="392"/>
    </location>
</feature>
<keyword evidence="2" id="KW-0812">Transmembrane</keyword>
<evidence type="ECO:0000313" key="5">
    <source>
        <dbReference type="Proteomes" id="UP000276133"/>
    </source>
</evidence>
<dbReference type="Gene3D" id="1.25.40.10">
    <property type="entry name" value="Tetratricopeptide repeat domain"/>
    <property type="match status" value="3"/>
</dbReference>
<proteinExistence type="inferred from homology"/>
<dbReference type="InterPro" id="IPR050767">
    <property type="entry name" value="Sel1_AlgK"/>
</dbReference>
<comment type="caution">
    <text evidence="4">The sequence shown here is derived from an EMBL/GenBank/DDBJ whole genome shotgun (WGS) entry which is preliminary data.</text>
</comment>
<keyword evidence="2" id="KW-0472">Membrane</keyword>
<dbReference type="STRING" id="10195.A0A3M7RV08"/>
<reference evidence="4 5" key="1">
    <citation type="journal article" date="2018" name="Sci. Rep.">
        <title>Genomic signatures of local adaptation to the degree of environmental predictability in rotifers.</title>
        <authorList>
            <person name="Franch-Gras L."/>
            <person name="Hahn C."/>
            <person name="Garcia-Roger E.M."/>
            <person name="Carmona M.J."/>
            <person name="Serra M."/>
            <person name="Gomez A."/>
        </authorList>
    </citation>
    <scope>NUCLEOTIDE SEQUENCE [LARGE SCALE GENOMIC DNA]</scope>
    <source>
        <strain evidence="4">HYR1</strain>
    </source>
</reference>
<keyword evidence="5" id="KW-1185">Reference proteome</keyword>
<dbReference type="InterPro" id="IPR011990">
    <property type="entry name" value="TPR-like_helical_dom_sf"/>
</dbReference>
<evidence type="ECO:0000256" key="1">
    <source>
        <dbReference type="ARBA" id="ARBA00038101"/>
    </source>
</evidence>
<dbReference type="OrthoDB" id="27934at2759"/>
<protein>
    <submittedName>
        <fullName evidence="4">Sel-1-like protein</fullName>
    </submittedName>
</protein>
<keyword evidence="3" id="KW-0732">Signal</keyword>
<organism evidence="4 5">
    <name type="scientific">Brachionus plicatilis</name>
    <name type="common">Marine rotifer</name>
    <name type="synonym">Brachionus muelleri</name>
    <dbReference type="NCBI Taxonomy" id="10195"/>
    <lineage>
        <taxon>Eukaryota</taxon>
        <taxon>Metazoa</taxon>
        <taxon>Spiralia</taxon>
        <taxon>Gnathifera</taxon>
        <taxon>Rotifera</taxon>
        <taxon>Eurotatoria</taxon>
        <taxon>Monogononta</taxon>
        <taxon>Pseudotrocha</taxon>
        <taxon>Ploima</taxon>
        <taxon>Brachionidae</taxon>
        <taxon>Brachionus</taxon>
    </lineage>
</organism>
<keyword evidence="2" id="KW-1133">Transmembrane helix</keyword>
<evidence type="ECO:0000256" key="3">
    <source>
        <dbReference type="SAM" id="SignalP"/>
    </source>
</evidence>
<feature type="transmembrane region" description="Helical" evidence="2">
    <location>
        <begin position="631"/>
        <end position="654"/>
    </location>
</feature>
<name>A0A3M7RV08_BRAPC</name>
<dbReference type="InterPro" id="IPR006597">
    <property type="entry name" value="Sel1-like"/>
</dbReference>
<feature type="signal peptide" evidence="3">
    <location>
        <begin position="1"/>
        <end position="24"/>
    </location>
</feature>
<evidence type="ECO:0000313" key="4">
    <source>
        <dbReference type="EMBL" id="RNA27147.1"/>
    </source>
</evidence>
<dbReference type="Pfam" id="PF08238">
    <property type="entry name" value="Sel1"/>
    <property type="match status" value="10"/>
</dbReference>
<dbReference type="SMART" id="SM00671">
    <property type="entry name" value="SEL1"/>
    <property type="match status" value="10"/>
</dbReference>
<sequence>MTHNCSKTTTFLVCFLVFLHCLAAQKNDPTASHGQEKPANPLAQTIQDLSSDEQDTLETKKATIEPETFDPLADKDYSTAMSKINGSKQDNDYRGAIFYLNKAAQQGHDRAREELAVQLLFGDHIARNITAATEIFQDLSSRKGYPRSQFYLGFVYASGLGVKSNQAKALTYFTFAALGGDSLAQMALGYRYWASINVVSSCEMALSYYKQVAQDVASKISTNSVGTVINRIRIYDEEEKVTSQSQAMLDDDLVQYYQLLADRGDVQAQYGLGLLHYQGARGLSIQYDKAFYYFSKAAESGNNYAMAYLGKLYLEGGDHVKQDNITALKYFKLASEKGNPIGQSGLGMIYFYGSGVEKDFAKALKFFQMSADQGYVEGYFMLGIMHFYGYGVRKDFKSAVKYFNLAAQFGHVLGYFNLAQMHATGTGVLRSCPTAAELYKNVAERGTSSLLFSQAYHAYKEGDLDKSLVKYMLLAELGYEVAQSNVAYILDQFSTRLFDKSDSLKRALANWNRAATQGYHVARLKLGDYYYYGKGTDIDYQQAASHYKYASEVSQNPQAMFNLAYMHENGLGLRKDIHLAKRFYDMAWETSVDAHVPVALALFKLAIMFYVDGVFSKYNFLLGLVKNPSIYFGSMWDIYLMSLLAGLISFMYVLRRRI</sequence>
<dbReference type="SUPFAM" id="SSF81901">
    <property type="entry name" value="HCP-like"/>
    <property type="match status" value="3"/>
</dbReference>
<dbReference type="Proteomes" id="UP000276133">
    <property type="component" value="Unassembled WGS sequence"/>
</dbReference>
<feature type="chain" id="PRO_5018158953" evidence="3">
    <location>
        <begin position="25"/>
        <end position="658"/>
    </location>
</feature>
<evidence type="ECO:0000256" key="2">
    <source>
        <dbReference type="SAM" id="Phobius"/>
    </source>
</evidence>
<dbReference type="PANTHER" id="PTHR11102:SF147">
    <property type="entry name" value="SEL1L ADAPTOR SUBUNIT OF ERAD E3 UBIQUITIN LIGASE"/>
    <property type="match status" value="1"/>
</dbReference>
<dbReference type="PANTHER" id="PTHR11102">
    <property type="entry name" value="SEL-1-LIKE PROTEIN"/>
    <property type="match status" value="1"/>
</dbReference>
<dbReference type="GO" id="GO:0005789">
    <property type="term" value="C:endoplasmic reticulum membrane"/>
    <property type="evidence" value="ECO:0007669"/>
    <property type="project" value="TreeGrafter"/>
</dbReference>
<gene>
    <name evidence="4" type="ORF">BpHYR1_028968</name>
</gene>
<feature type="transmembrane region" description="Helical" evidence="2">
    <location>
        <begin position="592"/>
        <end position="611"/>
    </location>
</feature>
<accession>A0A3M7RV08</accession>
<dbReference type="GO" id="GO:0036503">
    <property type="term" value="P:ERAD pathway"/>
    <property type="evidence" value="ECO:0007669"/>
    <property type="project" value="TreeGrafter"/>
</dbReference>
<dbReference type="EMBL" id="REGN01002590">
    <property type="protein sequence ID" value="RNA27147.1"/>
    <property type="molecule type" value="Genomic_DNA"/>
</dbReference>
<dbReference type="AlphaFoldDB" id="A0A3M7RV08"/>
<comment type="similarity">
    <text evidence="1">Belongs to the sel-1 family.</text>
</comment>